<feature type="compositionally biased region" description="Basic and acidic residues" evidence="1">
    <location>
        <begin position="15"/>
        <end position="43"/>
    </location>
</feature>
<evidence type="ECO:0000313" key="3">
    <source>
        <dbReference type="Proteomes" id="UP001152561"/>
    </source>
</evidence>
<dbReference type="AlphaFoldDB" id="A0A9Q1L4G4"/>
<feature type="region of interest" description="Disordered" evidence="1">
    <location>
        <begin position="1"/>
        <end position="44"/>
    </location>
</feature>
<keyword evidence="3" id="KW-1185">Reference proteome</keyword>
<accession>A0A9Q1L4G4</accession>
<comment type="caution">
    <text evidence="2">The sequence shown here is derived from an EMBL/GenBank/DDBJ whole genome shotgun (WGS) entry which is preliminary data.</text>
</comment>
<name>A0A9Q1L4G4_9SOLA</name>
<dbReference type="Proteomes" id="UP001152561">
    <property type="component" value="Unassembled WGS sequence"/>
</dbReference>
<evidence type="ECO:0000313" key="2">
    <source>
        <dbReference type="EMBL" id="KAJ8528767.1"/>
    </source>
</evidence>
<dbReference type="EMBL" id="JAJAGQ010000022">
    <property type="protein sequence ID" value="KAJ8528767.1"/>
    <property type="molecule type" value="Genomic_DNA"/>
</dbReference>
<reference evidence="3" key="1">
    <citation type="journal article" date="2023" name="Proc. Natl. Acad. Sci. U.S.A.">
        <title>Genomic and structural basis for evolution of tropane alkaloid biosynthesis.</title>
        <authorList>
            <person name="Wanga Y.-J."/>
            <person name="Taina T."/>
            <person name="Yua J.-Y."/>
            <person name="Lia J."/>
            <person name="Xua B."/>
            <person name="Chenc J."/>
            <person name="D'Auriad J.C."/>
            <person name="Huanga J.-P."/>
            <person name="Huanga S.-X."/>
        </authorList>
    </citation>
    <scope>NUCLEOTIDE SEQUENCE [LARGE SCALE GENOMIC DNA]</scope>
    <source>
        <strain evidence="3">cv. KIB-2019</strain>
    </source>
</reference>
<gene>
    <name evidence="2" type="ORF">K7X08_030411</name>
</gene>
<proteinExistence type="predicted"/>
<evidence type="ECO:0000256" key="1">
    <source>
        <dbReference type="SAM" id="MobiDB-lite"/>
    </source>
</evidence>
<organism evidence="2 3">
    <name type="scientific">Anisodus acutangulus</name>
    <dbReference type="NCBI Taxonomy" id="402998"/>
    <lineage>
        <taxon>Eukaryota</taxon>
        <taxon>Viridiplantae</taxon>
        <taxon>Streptophyta</taxon>
        <taxon>Embryophyta</taxon>
        <taxon>Tracheophyta</taxon>
        <taxon>Spermatophyta</taxon>
        <taxon>Magnoliopsida</taxon>
        <taxon>eudicotyledons</taxon>
        <taxon>Gunneridae</taxon>
        <taxon>Pentapetalae</taxon>
        <taxon>asterids</taxon>
        <taxon>lamiids</taxon>
        <taxon>Solanales</taxon>
        <taxon>Solanaceae</taxon>
        <taxon>Solanoideae</taxon>
        <taxon>Hyoscyameae</taxon>
        <taxon>Anisodus</taxon>
    </lineage>
</organism>
<feature type="compositionally biased region" description="Polar residues" evidence="1">
    <location>
        <begin position="1"/>
        <end position="14"/>
    </location>
</feature>
<sequence length="272" mass="30511">MSISKLNKASTSTDHANEEHSIGDKQEETKQEQTQKQVHERQGRYKGRTIQKYLHKVLSSGKIVTYPGTIVNKERHNLNETRSKEVVTVSNNKFDVFSSINGEDGTCSVTNVYVEVEIIGGDISKIGAKESGGIDVPSDHCGNKEPNDESVILHQGSLVERDKVEVFLSVEVNIQASIKTDNISSPTEGSVDIMSKNRRVMSEHLQIDRSSNSYNSIIEEVKEDERNSVDAECLKVKNRLNVTDMENCNEDSEECFKDEELASRDIALQRTY</sequence>
<protein>
    <submittedName>
        <fullName evidence="2">Uncharacterized protein</fullName>
    </submittedName>
</protein>